<dbReference type="Pfam" id="PF01844">
    <property type="entry name" value="HNH"/>
    <property type="match status" value="1"/>
</dbReference>
<dbReference type="InterPro" id="IPR003615">
    <property type="entry name" value="HNH_nuc"/>
</dbReference>
<dbReference type="AlphaFoldDB" id="A0A1H2KCZ8"/>
<dbReference type="GO" id="GO:0003676">
    <property type="term" value="F:nucleic acid binding"/>
    <property type="evidence" value="ECO:0007669"/>
    <property type="project" value="InterPro"/>
</dbReference>
<dbReference type="EMBL" id="FNLL01000032">
    <property type="protein sequence ID" value="SDU66544.1"/>
    <property type="molecule type" value="Genomic_DNA"/>
</dbReference>
<organism evidence="2 3">
    <name type="scientific">Desulfobacula phenolica</name>
    <dbReference type="NCBI Taxonomy" id="90732"/>
    <lineage>
        <taxon>Bacteria</taxon>
        <taxon>Pseudomonadati</taxon>
        <taxon>Thermodesulfobacteriota</taxon>
        <taxon>Desulfobacteria</taxon>
        <taxon>Desulfobacterales</taxon>
        <taxon>Desulfobacteraceae</taxon>
        <taxon>Desulfobacula</taxon>
    </lineage>
</organism>
<feature type="domain" description="HNH nuclease" evidence="1">
    <location>
        <begin position="45"/>
        <end position="95"/>
    </location>
</feature>
<dbReference type="GO" id="GO:0004519">
    <property type="term" value="F:endonuclease activity"/>
    <property type="evidence" value="ECO:0007669"/>
    <property type="project" value="UniProtKB-KW"/>
</dbReference>
<accession>A0A1H2KCZ8</accession>
<evidence type="ECO:0000259" key="1">
    <source>
        <dbReference type="SMART" id="SM00507"/>
    </source>
</evidence>
<proteinExistence type="predicted"/>
<keyword evidence="2" id="KW-0378">Hydrolase</keyword>
<sequence>ALLDKPELRRKRIENARAIPNKIEVISVSFARNPDVVAEVLFLANGYCEYCKNPAPFVRRANNSPYLEVHHKKPLSEGGEDTVANAVALCPNCHRKAHYGWPRGFK</sequence>
<protein>
    <submittedName>
        <fullName evidence="2">HNH endonuclease</fullName>
    </submittedName>
</protein>
<keyword evidence="2" id="KW-0540">Nuclease</keyword>
<dbReference type="CDD" id="cd00085">
    <property type="entry name" value="HNHc"/>
    <property type="match status" value="1"/>
</dbReference>
<evidence type="ECO:0000313" key="3">
    <source>
        <dbReference type="Proteomes" id="UP000199608"/>
    </source>
</evidence>
<gene>
    <name evidence="2" type="ORF">SAMN04487931_13211</name>
</gene>
<name>A0A1H2KCZ8_9BACT</name>
<reference evidence="3" key="1">
    <citation type="submission" date="2016-10" db="EMBL/GenBank/DDBJ databases">
        <authorList>
            <person name="Varghese N."/>
            <person name="Submissions S."/>
        </authorList>
    </citation>
    <scope>NUCLEOTIDE SEQUENCE [LARGE SCALE GENOMIC DNA]</scope>
    <source>
        <strain evidence="3">DSM 3384</strain>
    </source>
</reference>
<keyword evidence="3" id="KW-1185">Reference proteome</keyword>
<dbReference type="GO" id="GO:0008270">
    <property type="term" value="F:zinc ion binding"/>
    <property type="evidence" value="ECO:0007669"/>
    <property type="project" value="InterPro"/>
</dbReference>
<keyword evidence="2" id="KW-0255">Endonuclease</keyword>
<evidence type="ECO:0000313" key="2">
    <source>
        <dbReference type="EMBL" id="SDU66544.1"/>
    </source>
</evidence>
<dbReference type="SMART" id="SM00507">
    <property type="entry name" value="HNHc"/>
    <property type="match status" value="1"/>
</dbReference>
<dbReference type="RefSeq" id="WP_139169104.1">
    <property type="nucleotide sequence ID" value="NZ_FNLL01000032.1"/>
</dbReference>
<dbReference type="Proteomes" id="UP000199608">
    <property type="component" value="Unassembled WGS sequence"/>
</dbReference>
<dbReference type="InterPro" id="IPR002711">
    <property type="entry name" value="HNH"/>
</dbReference>
<dbReference type="Gene3D" id="1.10.30.50">
    <property type="match status" value="1"/>
</dbReference>
<feature type="non-terminal residue" evidence="2">
    <location>
        <position position="1"/>
    </location>
</feature>